<dbReference type="PANTHER" id="PTHR40278">
    <property type="entry name" value="DNA UTILIZATION PROTEIN HOFN"/>
    <property type="match status" value="1"/>
</dbReference>
<evidence type="ECO:0000313" key="3">
    <source>
        <dbReference type="Proteomes" id="UP000198619"/>
    </source>
</evidence>
<organism evidence="2 3">
    <name type="scientific">Clostridium frigidicarnis</name>
    <dbReference type="NCBI Taxonomy" id="84698"/>
    <lineage>
        <taxon>Bacteria</taxon>
        <taxon>Bacillati</taxon>
        <taxon>Bacillota</taxon>
        <taxon>Clostridia</taxon>
        <taxon>Eubacteriales</taxon>
        <taxon>Clostridiaceae</taxon>
        <taxon>Clostridium</taxon>
    </lineage>
</organism>
<dbReference type="InterPro" id="IPR052534">
    <property type="entry name" value="Extracell_DNA_Util/SecSys_Comp"/>
</dbReference>
<name>A0A1I1B934_9CLOT</name>
<keyword evidence="1" id="KW-0812">Transmembrane</keyword>
<keyword evidence="1" id="KW-1133">Transmembrane helix</keyword>
<keyword evidence="1" id="KW-0472">Membrane</keyword>
<reference evidence="2 3" key="1">
    <citation type="submission" date="2016-10" db="EMBL/GenBank/DDBJ databases">
        <authorList>
            <person name="de Groot N.N."/>
        </authorList>
    </citation>
    <scope>NUCLEOTIDE SEQUENCE [LARGE SCALE GENOMIC DNA]</scope>
    <source>
        <strain evidence="2 3">DSM 12271</strain>
    </source>
</reference>
<dbReference type="InterPro" id="IPR007813">
    <property type="entry name" value="PilN"/>
</dbReference>
<dbReference type="Proteomes" id="UP000198619">
    <property type="component" value="Unassembled WGS sequence"/>
</dbReference>
<feature type="transmembrane region" description="Helical" evidence="1">
    <location>
        <begin position="21"/>
        <end position="43"/>
    </location>
</feature>
<keyword evidence="3" id="KW-1185">Reference proteome</keyword>
<dbReference type="AlphaFoldDB" id="A0A1I1B934"/>
<proteinExistence type="predicted"/>
<sequence length="181" mass="20393">MRKELNLNPKSLDKAITKGNINNTIKISCIVLSLFMILIYVVIKITSLVTIENTNNISEKLKLEGQTINENETLKKQISNMEGFLEKMNFIKDKTIKTSEIFSNISPLMPQDLKFTNISLVNKEISIIGETTNYNSIAELLANLQTSKNYKTSNITSVTYNKSSNSYNFNLVIEAVSIADE</sequence>
<dbReference type="STRING" id="84698.SAMN04488528_10638"/>
<dbReference type="EMBL" id="FOKI01000063">
    <property type="protein sequence ID" value="SFB45043.1"/>
    <property type="molecule type" value="Genomic_DNA"/>
</dbReference>
<evidence type="ECO:0000313" key="2">
    <source>
        <dbReference type="EMBL" id="SFB45043.1"/>
    </source>
</evidence>
<dbReference type="OrthoDB" id="1905880at2"/>
<dbReference type="RefSeq" id="WP_090043196.1">
    <property type="nucleotide sequence ID" value="NZ_FOKI01000063.1"/>
</dbReference>
<gene>
    <name evidence="2" type="ORF">SAMN04488528_10638</name>
</gene>
<protein>
    <submittedName>
        <fullName evidence="2">Fimbrial assembly protein (PilN)</fullName>
    </submittedName>
</protein>
<dbReference type="Pfam" id="PF05137">
    <property type="entry name" value="PilN"/>
    <property type="match status" value="1"/>
</dbReference>
<accession>A0A1I1B934</accession>
<dbReference type="PANTHER" id="PTHR40278:SF1">
    <property type="entry name" value="DNA UTILIZATION PROTEIN HOFN"/>
    <property type="match status" value="1"/>
</dbReference>
<evidence type="ECO:0000256" key="1">
    <source>
        <dbReference type="SAM" id="Phobius"/>
    </source>
</evidence>